<dbReference type="InterPro" id="IPR058009">
    <property type="entry name" value="TTP_Phage_16"/>
</dbReference>
<dbReference type="RefSeq" id="WP_184534965.1">
    <property type="nucleotide sequence ID" value="NZ_JACHJW010000001.1"/>
</dbReference>
<evidence type="ECO:0000313" key="2">
    <source>
        <dbReference type="Proteomes" id="UP000578819"/>
    </source>
</evidence>
<gene>
    <name evidence="1" type="ORF">FHR38_002686</name>
</gene>
<protein>
    <submittedName>
        <fullName evidence="1">Uncharacterized protein</fullName>
    </submittedName>
</protein>
<name>A0A7W7WQ69_9ACTN</name>
<dbReference type="EMBL" id="JACHJW010000001">
    <property type="protein sequence ID" value="MBB4958953.1"/>
    <property type="molecule type" value="Genomic_DNA"/>
</dbReference>
<dbReference type="Proteomes" id="UP000578819">
    <property type="component" value="Unassembled WGS sequence"/>
</dbReference>
<accession>A0A7W7WQ69</accession>
<dbReference type="Pfam" id="PF25595">
    <property type="entry name" value="Phage_TTP_16"/>
    <property type="match status" value="1"/>
</dbReference>
<dbReference type="AlphaFoldDB" id="A0A7W7WQ69"/>
<sequence>MADIIVDGKILVYWLPAVANLAAPTVAELNAGIKLSRILTKDGLPGWEPDTARVETTPLDGKFNTNKVGRSSFGDPMFRFKKQTGVDTIYNTLVKEAEGIVAIRRDIDRDVAWAAGQPVEMYPAQCGETKRLAIEENTVSRYEVPITITDEPELRATVAA</sequence>
<comment type="caution">
    <text evidence="1">The sequence shown here is derived from an EMBL/GenBank/DDBJ whole genome shotgun (WGS) entry which is preliminary data.</text>
</comment>
<organism evidence="1 2">
    <name type="scientific">Micromonospora polyrhachis</name>
    <dbReference type="NCBI Taxonomy" id="1282883"/>
    <lineage>
        <taxon>Bacteria</taxon>
        <taxon>Bacillati</taxon>
        <taxon>Actinomycetota</taxon>
        <taxon>Actinomycetes</taxon>
        <taxon>Micromonosporales</taxon>
        <taxon>Micromonosporaceae</taxon>
        <taxon>Micromonospora</taxon>
    </lineage>
</organism>
<evidence type="ECO:0000313" key="1">
    <source>
        <dbReference type="EMBL" id="MBB4958953.1"/>
    </source>
</evidence>
<reference evidence="1 2" key="1">
    <citation type="submission" date="2020-08" db="EMBL/GenBank/DDBJ databases">
        <title>Sequencing the genomes of 1000 actinobacteria strains.</title>
        <authorList>
            <person name="Klenk H.-P."/>
        </authorList>
    </citation>
    <scope>NUCLEOTIDE SEQUENCE [LARGE SCALE GENOMIC DNA]</scope>
    <source>
        <strain evidence="1 2">DSM 45886</strain>
    </source>
</reference>
<proteinExistence type="predicted"/>
<keyword evidence="2" id="KW-1185">Reference proteome</keyword>